<sequence length="222" mass="25295">MASPFGHNHHHHHGREDEFPPPPHDGRGEVHHAAHGGFYPEPPAVHHVSHDGSQPIRPYRDDDEIGGNRETYKIYCRADPGLFLSIRHGQLILARSNPSDPHQHWYKEEKYSTRVKDDEGLPSFALVNKGTGQAIKHASAATKPVQLTEYNPDHLDKSILWTESKDTGDNYKAIRMVNNISLNFDAFHGDKDHGGVQDGTTIVNWEWTKGDNQRWKIVPYYY</sequence>
<evidence type="ECO:0000313" key="2">
    <source>
        <dbReference type="EMBL" id="RAL51960.1"/>
    </source>
</evidence>
<dbReference type="EMBL" id="NQVE01000046">
    <property type="protein sequence ID" value="RAL51960.1"/>
    <property type="molecule type" value="Genomic_DNA"/>
</dbReference>
<dbReference type="PANTHER" id="PTHR31257:SF2">
    <property type="entry name" value="RICIN B-LIKE LECTIN EULS3"/>
    <property type="match status" value="1"/>
</dbReference>
<evidence type="ECO:0000256" key="1">
    <source>
        <dbReference type="SAM" id="MobiDB-lite"/>
    </source>
</evidence>
<gene>
    <name evidence="2" type="ORF">DM860_010678</name>
</gene>
<keyword evidence="3" id="KW-1185">Reference proteome</keyword>
<protein>
    <recommendedName>
        <fullName evidence="4">Ricin B lectin domain-containing protein</fullName>
    </recommendedName>
</protein>
<name>A0A328E347_9ASTE</name>
<dbReference type="InterPro" id="IPR040249">
    <property type="entry name" value="Ricin_B-like_lectin_EULS3-like"/>
</dbReference>
<feature type="region of interest" description="Disordered" evidence="1">
    <location>
        <begin position="1"/>
        <end position="63"/>
    </location>
</feature>
<proteinExistence type="predicted"/>
<feature type="compositionally biased region" description="Basic and acidic residues" evidence="1">
    <location>
        <begin position="14"/>
        <end position="32"/>
    </location>
</feature>
<comment type="caution">
    <text evidence="2">The sequence shown here is derived from an EMBL/GenBank/DDBJ whole genome shotgun (WGS) entry which is preliminary data.</text>
</comment>
<organism evidence="2 3">
    <name type="scientific">Cuscuta australis</name>
    <dbReference type="NCBI Taxonomy" id="267555"/>
    <lineage>
        <taxon>Eukaryota</taxon>
        <taxon>Viridiplantae</taxon>
        <taxon>Streptophyta</taxon>
        <taxon>Embryophyta</taxon>
        <taxon>Tracheophyta</taxon>
        <taxon>Spermatophyta</taxon>
        <taxon>Magnoliopsida</taxon>
        <taxon>eudicotyledons</taxon>
        <taxon>Gunneridae</taxon>
        <taxon>Pentapetalae</taxon>
        <taxon>asterids</taxon>
        <taxon>lamiids</taxon>
        <taxon>Solanales</taxon>
        <taxon>Convolvulaceae</taxon>
        <taxon>Cuscuteae</taxon>
        <taxon>Cuscuta</taxon>
        <taxon>Cuscuta subgen. Grammica</taxon>
        <taxon>Cuscuta sect. Cleistogrammica</taxon>
    </lineage>
</organism>
<dbReference type="PANTHER" id="PTHR31257">
    <property type="entry name" value="RICIN B-LIKE LECTIN EULS3"/>
    <property type="match status" value="1"/>
</dbReference>
<dbReference type="SUPFAM" id="SSF50370">
    <property type="entry name" value="Ricin B-like lectins"/>
    <property type="match status" value="1"/>
</dbReference>
<dbReference type="Proteomes" id="UP000249390">
    <property type="component" value="Unassembled WGS sequence"/>
</dbReference>
<dbReference type="CDD" id="cd23431">
    <property type="entry name" value="beta-trefoil_Ricin_AtEULS3-like"/>
    <property type="match status" value="1"/>
</dbReference>
<dbReference type="Gene3D" id="2.80.10.50">
    <property type="match status" value="1"/>
</dbReference>
<evidence type="ECO:0008006" key="4">
    <source>
        <dbReference type="Google" id="ProtNLM"/>
    </source>
</evidence>
<accession>A0A328E347</accession>
<evidence type="ECO:0000313" key="3">
    <source>
        <dbReference type="Proteomes" id="UP000249390"/>
    </source>
</evidence>
<dbReference type="InterPro" id="IPR035992">
    <property type="entry name" value="Ricin_B-like_lectins"/>
</dbReference>
<reference evidence="2 3" key="1">
    <citation type="submission" date="2018-06" db="EMBL/GenBank/DDBJ databases">
        <title>The Genome of Cuscuta australis (Dodder) Provides Insight into the Evolution of Plant Parasitism.</title>
        <authorList>
            <person name="Liu H."/>
        </authorList>
    </citation>
    <scope>NUCLEOTIDE SEQUENCE [LARGE SCALE GENOMIC DNA]</scope>
    <source>
        <strain evidence="3">cv. Yunnan</strain>
        <tissue evidence="2">Vines</tissue>
    </source>
</reference>
<dbReference type="AlphaFoldDB" id="A0A328E347"/>